<dbReference type="EMBL" id="KB469298">
    <property type="protein sequence ID" value="EPQ58215.1"/>
    <property type="molecule type" value="Genomic_DNA"/>
</dbReference>
<sequence length="358" mass="39134">MMMRSLILYLRGLVFGLFIVCNAIICSVAVWHLGLAQTVSYNPPVDIYLIFLGAFGLLFIFAIIWVDIIRKNAVTSHVWFECLWVGLFWVLDLAATAALSASAPTVMCSPDVKLVVPQACTATRVLVGFTWLSMIITLIYVVALTILAVVHQKQSTDVWHTGVRVFCWFGAHEHLDSRAGTPVRGTGPGAMVAPQPRPAGLLPISARFARSPIDGSEKDPESAISSVSHVAQLPHVQRQSTQPLVASLYPQQVVKNLPPAALPQPAPKASATRSTSPPPLGEWPRADILSRPRDTGRKRSQQSVTTQPPAPVPTSPLPQRPRGSRSRSSSGEIRRPPPLDLTNISFFRNIDERIQNRA</sequence>
<reference evidence="3 4" key="1">
    <citation type="journal article" date="2012" name="Science">
        <title>The Paleozoic origin of enzymatic lignin decomposition reconstructed from 31 fungal genomes.</title>
        <authorList>
            <person name="Floudas D."/>
            <person name="Binder M."/>
            <person name="Riley R."/>
            <person name="Barry K."/>
            <person name="Blanchette R.A."/>
            <person name="Henrissat B."/>
            <person name="Martinez A.T."/>
            <person name="Otillar R."/>
            <person name="Spatafora J.W."/>
            <person name="Yadav J.S."/>
            <person name="Aerts A."/>
            <person name="Benoit I."/>
            <person name="Boyd A."/>
            <person name="Carlson A."/>
            <person name="Copeland A."/>
            <person name="Coutinho P.M."/>
            <person name="de Vries R.P."/>
            <person name="Ferreira P."/>
            <person name="Findley K."/>
            <person name="Foster B."/>
            <person name="Gaskell J."/>
            <person name="Glotzer D."/>
            <person name="Gorecki P."/>
            <person name="Heitman J."/>
            <person name="Hesse C."/>
            <person name="Hori C."/>
            <person name="Igarashi K."/>
            <person name="Jurgens J.A."/>
            <person name="Kallen N."/>
            <person name="Kersten P."/>
            <person name="Kohler A."/>
            <person name="Kuees U."/>
            <person name="Kumar T.K.A."/>
            <person name="Kuo A."/>
            <person name="LaButti K."/>
            <person name="Larrondo L.F."/>
            <person name="Lindquist E."/>
            <person name="Ling A."/>
            <person name="Lombard V."/>
            <person name="Lucas S."/>
            <person name="Lundell T."/>
            <person name="Martin R."/>
            <person name="McLaughlin D.J."/>
            <person name="Morgenstern I."/>
            <person name="Morin E."/>
            <person name="Murat C."/>
            <person name="Nagy L.G."/>
            <person name="Nolan M."/>
            <person name="Ohm R.A."/>
            <person name="Patyshakuliyeva A."/>
            <person name="Rokas A."/>
            <person name="Ruiz-Duenas F.J."/>
            <person name="Sabat G."/>
            <person name="Salamov A."/>
            <person name="Samejima M."/>
            <person name="Schmutz J."/>
            <person name="Slot J.C."/>
            <person name="St John F."/>
            <person name="Stenlid J."/>
            <person name="Sun H."/>
            <person name="Sun S."/>
            <person name="Syed K."/>
            <person name="Tsang A."/>
            <person name="Wiebenga A."/>
            <person name="Young D."/>
            <person name="Pisabarro A."/>
            <person name="Eastwood D.C."/>
            <person name="Martin F."/>
            <person name="Cullen D."/>
            <person name="Grigoriev I.V."/>
            <person name="Hibbett D.S."/>
        </authorList>
    </citation>
    <scope>NUCLEOTIDE SEQUENCE [LARGE SCALE GENOMIC DNA]</scope>
    <source>
        <strain evidence="3 4">ATCC 11539</strain>
    </source>
</reference>
<feature type="transmembrane region" description="Helical" evidence="2">
    <location>
        <begin position="12"/>
        <end position="35"/>
    </location>
</feature>
<dbReference type="HOGENOM" id="CLU_053575_0_0_1"/>
<keyword evidence="2" id="KW-0812">Transmembrane</keyword>
<name>S7RU29_GLOTA</name>
<keyword evidence="4" id="KW-1185">Reference proteome</keyword>
<dbReference type="OMA" id="VWFECTW"/>
<evidence type="ECO:0000313" key="4">
    <source>
        <dbReference type="Proteomes" id="UP000030669"/>
    </source>
</evidence>
<gene>
    <name evidence="3" type="ORF">GLOTRDRAFT_136965</name>
</gene>
<feature type="region of interest" description="Disordered" evidence="1">
    <location>
        <begin position="258"/>
        <end position="341"/>
    </location>
</feature>
<evidence type="ECO:0000256" key="2">
    <source>
        <dbReference type="SAM" id="Phobius"/>
    </source>
</evidence>
<dbReference type="OrthoDB" id="3269357at2759"/>
<feature type="compositionally biased region" description="Pro residues" evidence="1">
    <location>
        <begin position="308"/>
        <end position="319"/>
    </location>
</feature>
<dbReference type="eggNOG" id="ENOG502SR8G">
    <property type="taxonomic scope" value="Eukaryota"/>
</dbReference>
<dbReference type="RefSeq" id="XP_007863460.1">
    <property type="nucleotide sequence ID" value="XM_007865269.1"/>
</dbReference>
<feature type="transmembrane region" description="Helical" evidence="2">
    <location>
        <begin position="47"/>
        <end position="66"/>
    </location>
</feature>
<proteinExistence type="predicted"/>
<dbReference type="Proteomes" id="UP000030669">
    <property type="component" value="Unassembled WGS sequence"/>
</dbReference>
<dbReference type="AlphaFoldDB" id="S7RU29"/>
<keyword evidence="2" id="KW-1133">Transmembrane helix</keyword>
<evidence type="ECO:0000256" key="1">
    <source>
        <dbReference type="SAM" id="MobiDB-lite"/>
    </source>
</evidence>
<dbReference type="STRING" id="670483.S7RU29"/>
<organism evidence="3 4">
    <name type="scientific">Gloeophyllum trabeum (strain ATCC 11539 / FP-39264 / Madison 617)</name>
    <name type="common">Brown rot fungus</name>
    <dbReference type="NCBI Taxonomy" id="670483"/>
    <lineage>
        <taxon>Eukaryota</taxon>
        <taxon>Fungi</taxon>
        <taxon>Dikarya</taxon>
        <taxon>Basidiomycota</taxon>
        <taxon>Agaricomycotina</taxon>
        <taxon>Agaricomycetes</taxon>
        <taxon>Gloeophyllales</taxon>
        <taxon>Gloeophyllaceae</taxon>
        <taxon>Gloeophyllum</taxon>
    </lineage>
</organism>
<feature type="compositionally biased region" description="Basic and acidic residues" evidence="1">
    <location>
        <begin position="284"/>
        <end position="297"/>
    </location>
</feature>
<protein>
    <recommendedName>
        <fullName evidence="5">MARVEL domain-containing protein</fullName>
    </recommendedName>
</protein>
<dbReference type="GeneID" id="19303666"/>
<feature type="transmembrane region" description="Helical" evidence="2">
    <location>
        <begin position="131"/>
        <end position="150"/>
    </location>
</feature>
<dbReference type="KEGG" id="gtr:GLOTRDRAFT_136965"/>
<evidence type="ECO:0000313" key="3">
    <source>
        <dbReference type="EMBL" id="EPQ58215.1"/>
    </source>
</evidence>
<evidence type="ECO:0008006" key="5">
    <source>
        <dbReference type="Google" id="ProtNLM"/>
    </source>
</evidence>
<accession>S7RU29</accession>
<keyword evidence="2" id="KW-0472">Membrane</keyword>
<feature type="transmembrane region" description="Helical" evidence="2">
    <location>
        <begin position="78"/>
        <end position="101"/>
    </location>
</feature>